<reference evidence="1 2" key="1">
    <citation type="submission" date="2024-09" db="EMBL/GenBank/DDBJ databases">
        <authorList>
            <person name="Sun Q."/>
            <person name="Mori K."/>
        </authorList>
    </citation>
    <scope>NUCLEOTIDE SEQUENCE [LARGE SCALE GENOMIC DNA]</scope>
    <source>
        <strain evidence="1 2">CECT 8286</strain>
    </source>
</reference>
<dbReference type="EMBL" id="JBHMEZ010000032">
    <property type="protein sequence ID" value="MFB9055073.1"/>
    <property type="molecule type" value="Genomic_DNA"/>
</dbReference>
<sequence length="74" mass="8706">MTTRQNTNKCNPFLVSNQVKEILTQKGFSSLFNYSDYDYFKNQCKNAFNKAVAIAELFIQEATQEKNDFNEYIF</sequence>
<gene>
    <name evidence="1" type="ORF">ACFFVB_18475</name>
</gene>
<comment type="caution">
    <text evidence="1">The sequence shown here is derived from an EMBL/GenBank/DDBJ whole genome shotgun (WGS) entry which is preliminary data.</text>
</comment>
<name>A0ABV5F7I3_9FLAO</name>
<keyword evidence="2" id="KW-1185">Reference proteome</keyword>
<protein>
    <submittedName>
        <fullName evidence="1">Uncharacterized protein</fullName>
    </submittedName>
</protein>
<dbReference type="RefSeq" id="WP_382384768.1">
    <property type="nucleotide sequence ID" value="NZ_JBHMEZ010000032.1"/>
</dbReference>
<evidence type="ECO:0000313" key="2">
    <source>
        <dbReference type="Proteomes" id="UP001589605"/>
    </source>
</evidence>
<proteinExistence type="predicted"/>
<accession>A0ABV5F7I3</accession>
<evidence type="ECO:0000313" key="1">
    <source>
        <dbReference type="EMBL" id="MFB9055073.1"/>
    </source>
</evidence>
<dbReference type="Proteomes" id="UP001589605">
    <property type="component" value="Unassembled WGS sequence"/>
</dbReference>
<organism evidence="1 2">
    <name type="scientific">Formosa undariae</name>
    <dbReference type="NCBI Taxonomy" id="1325436"/>
    <lineage>
        <taxon>Bacteria</taxon>
        <taxon>Pseudomonadati</taxon>
        <taxon>Bacteroidota</taxon>
        <taxon>Flavobacteriia</taxon>
        <taxon>Flavobacteriales</taxon>
        <taxon>Flavobacteriaceae</taxon>
        <taxon>Formosa</taxon>
    </lineage>
</organism>